<evidence type="ECO:0000313" key="1">
    <source>
        <dbReference type="EMBL" id="AXH59960.1"/>
    </source>
</evidence>
<dbReference type="Proteomes" id="UP000006426">
    <property type="component" value="Plasmid pmppla107"/>
</dbReference>
<proteinExistence type="predicted"/>
<evidence type="ECO:0000313" key="2">
    <source>
        <dbReference type="Proteomes" id="UP000006426"/>
    </source>
</evidence>
<sequence length="85" mass="9690">MRKTREVLRYLASEISAYFAPLSGAVRESRYRWKASADRFEKRLLTPHPSPIAFFKREFLAACAETPSLFVAPAVGFVKGALRKR</sequence>
<organism evidence="1 2">
    <name type="scientific">Pseudomonas amygdali pv. lachrymans str. M301315</name>
    <dbReference type="NCBI Taxonomy" id="629260"/>
    <lineage>
        <taxon>Bacteria</taxon>
        <taxon>Pseudomonadati</taxon>
        <taxon>Pseudomonadota</taxon>
        <taxon>Gammaproteobacteria</taxon>
        <taxon>Pseudomonadales</taxon>
        <taxon>Pseudomonadaceae</taxon>
        <taxon>Pseudomonas</taxon>
        <taxon>Pseudomonas amygdali</taxon>
    </lineage>
</organism>
<keyword evidence="1" id="KW-0614">Plasmid</keyword>
<dbReference type="RefSeq" id="WP_054068236.1">
    <property type="nucleotide sequence ID" value="NZ_CP031226.1"/>
</dbReference>
<dbReference type="EMBL" id="CP031226">
    <property type="protein sequence ID" value="AXH59960.1"/>
    <property type="molecule type" value="Genomic_DNA"/>
</dbReference>
<dbReference type="AlphaFoldDB" id="A0AAD0V9L9"/>
<accession>A0AAD0V9L9</accession>
<protein>
    <submittedName>
        <fullName evidence="1">Uncharacterized protein</fullName>
    </submittedName>
</protein>
<gene>
    <name evidence="1" type="ORF">PLA107_032560</name>
</gene>
<name>A0AAD0V9L9_PSEAV</name>
<geneLocation type="plasmid" evidence="2">
    <name>pmppla107</name>
</geneLocation>
<reference evidence="1 2" key="1">
    <citation type="journal article" date="2011" name="PLoS Pathog.">
        <title>Dynamic evolution of pathogenicity revealed by sequencing and comparative genomics of 19 Pseudomonas syringae isolates.</title>
        <authorList>
            <person name="Baltrus D.A."/>
            <person name="Nishimura M.T."/>
            <person name="Romanchuk A."/>
            <person name="Chang J.H."/>
            <person name="Mukhtar M.S."/>
            <person name="Cherkis K."/>
            <person name="Roach J."/>
            <person name="Grant S.R."/>
            <person name="Jones C.D."/>
            <person name="Dangl J.L."/>
        </authorList>
    </citation>
    <scope>NUCLEOTIDE SEQUENCE [LARGE SCALE GENOMIC DNA]</scope>
    <source>
        <strain evidence="1 2">M301315</strain>
    </source>
</reference>